<evidence type="ECO:0000313" key="2">
    <source>
        <dbReference type="Proteomes" id="UP000805649"/>
    </source>
</evidence>
<keyword evidence="2" id="KW-1185">Reference proteome</keyword>
<reference evidence="1 2" key="1">
    <citation type="journal article" date="2020" name="Phytopathology">
        <title>Genome Sequence Resources of Colletotrichum truncatum, C. plurivorum, C. musicola, and C. sojae: Four Species Pathogenic to Soybean (Glycine max).</title>
        <authorList>
            <person name="Rogerio F."/>
            <person name="Boufleur T.R."/>
            <person name="Ciampi-Guillardi M."/>
            <person name="Sukno S.A."/>
            <person name="Thon M.R."/>
            <person name="Massola Junior N.S."/>
            <person name="Baroncelli R."/>
        </authorList>
    </citation>
    <scope>NUCLEOTIDE SEQUENCE [LARGE SCALE GENOMIC DNA]</scope>
    <source>
        <strain evidence="1 2">CMES1059</strain>
    </source>
</reference>
<comment type="caution">
    <text evidence="1">The sequence shown here is derived from an EMBL/GenBank/DDBJ whole genome shotgun (WGS) entry which is preliminary data.</text>
</comment>
<organism evidence="1 2">
    <name type="scientific">Colletotrichum truncatum</name>
    <name type="common">Anthracnose fungus</name>
    <name type="synonym">Colletotrichum capsici</name>
    <dbReference type="NCBI Taxonomy" id="5467"/>
    <lineage>
        <taxon>Eukaryota</taxon>
        <taxon>Fungi</taxon>
        <taxon>Dikarya</taxon>
        <taxon>Ascomycota</taxon>
        <taxon>Pezizomycotina</taxon>
        <taxon>Sordariomycetes</taxon>
        <taxon>Hypocreomycetidae</taxon>
        <taxon>Glomerellales</taxon>
        <taxon>Glomerellaceae</taxon>
        <taxon>Colletotrichum</taxon>
        <taxon>Colletotrichum truncatum species complex</taxon>
    </lineage>
</organism>
<sequence length="770" mass="80324">MKFTHFVTLVFTLVSVCFAQQSQRRSASSIPVSSWGNSTFSRPPLVKPSSARSSFHSRALATPSASSAPVTPAPVSTTTASRTSSAPPTTVTVSNGENIVVAAGVVVVGGALGGSFTLNGVTTVVPAGASIVAGSGQQNPSDPENPDEKASRNPDQKTTQPEPSQAPSSSAQVSGTETTSNPVATPSGTAAEYIIFAKKGTNKADADGFGNTLKSLLGETKISLILNTDGVPFMWRTDLTPSQLDKVKADRVVAGVVPNKKETFKDPTPDPADTDPEADPAYGSHASGSATVQKRADATQVPTSKNKLFDLRTLSTPPKTDGILPNFMYEDPAGEGITIYHIDLGPFALDHDEFSSDSGATRRTIDVNEEDVADPDHGTCAASKAVGKTTGTAKRSNLVAVRIDEDGWGVIAGLQAAANDIYQKKLQGKAVVSISVTAEADEKIIVDYVREVVGVLVGMDVPVICPAGNNGTPEKPVEVNTLPGTLAKEFPVIVVGSASRRLEKSWFSQQGDLLTTWAVGENIRCANFNNPSGLKFDTGTSFAGPQVAGIAAYFLSHPDFNTGLRQKKVAADMRDLIGATSFPRITEPGYPPIAWNLWGSQQACSANTAATRRMSRRSAAERRALPACSFAPSSAPATARPTSGPSAVPSAPVKPSGSASKGPTTTTTSITETVSAGPQKCGVCGAQAANDFAGKLGGQVGCSGADYARQSCENDPDCKSWAFGMEDRQTYSIEVCLLFSESATQVVSQAPPDPEGKCPFKYHDKGCPTQ</sequence>
<dbReference type="EMBL" id="VUJX02000001">
    <property type="protein sequence ID" value="KAL0944991.1"/>
    <property type="molecule type" value="Genomic_DNA"/>
</dbReference>
<evidence type="ECO:0000313" key="1">
    <source>
        <dbReference type="EMBL" id="KAL0944991.1"/>
    </source>
</evidence>
<dbReference type="Proteomes" id="UP000805649">
    <property type="component" value="Unassembled WGS sequence"/>
</dbReference>
<name>A0ACC3ZLK5_COLTU</name>
<keyword evidence="1" id="KW-0645">Protease</keyword>
<gene>
    <name evidence="1" type="ORF">CTRU02_202878</name>
</gene>
<accession>A0ACC3ZLK5</accession>
<protein>
    <submittedName>
        <fullName evidence="1">Alkaline serine protease</fullName>
    </submittedName>
</protein>
<keyword evidence="1" id="KW-0378">Hydrolase</keyword>
<proteinExistence type="predicted"/>